<dbReference type="Pfam" id="PF07690">
    <property type="entry name" value="MFS_1"/>
    <property type="match status" value="1"/>
</dbReference>
<dbReference type="PROSITE" id="PS50850">
    <property type="entry name" value="MFS"/>
    <property type="match status" value="1"/>
</dbReference>
<feature type="transmembrane region" description="Helical" evidence="9">
    <location>
        <begin position="369"/>
        <end position="394"/>
    </location>
</feature>
<evidence type="ECO:0000256" key="1">
    <source>
        <dbReference type="ARBA" id="ARBA00004141"/>
    </source>
</evidence>
<feature type="transmembrane region" description="Helical" evidence="9">
    <location>
        <begin position="345"/>
        <end position="363"/>
    </location>
</feature>
<dbReference type="InterPro" id="IPR000743">
    <property type="entry name" value="Glyco_hydro_28"/>
</dbReference>
<evidence type="ECO:0000313" key="12">
    <source>
        <dbReference type="Proteomes" id="UP000002729"/>
    </source>
</evidence>
<dbReference type="Proteomes" id="UP000002729">
    <property type="component" value="Unassembled WGS sequence"/>
</dbReference>
<keyword evidence="3 8" id="KW-0378">Hydrolase</keyword>
<comment type="similarity">
    <text evidence="2 8">Belongs to the glycosyl hydrolase 28 family.</text>
</comment>
<evidence type="ECO:0000256" key="2">
    <source>
        <dbReference type="ARBA" id="ARBA00008834"/>
    </source>
</evidence>
<dbReference type="GO" id="GO:0016020">
    <property type="term" value="C:membrane"/>
    <property type="evidence" value="ECO:0007669"/>
    <property type="project" value="UniProtKB-SubCell"/>
</dbReference>
<feature type="transmembrane region" description="Helical" evidence="9">
    <location>
        <begin position="312"/>
        <end position="333"/>
    </location>
</feature>
<evidence type="ECO:0000256" key="8">
    <source>
        <dbReference type="RuleBase" id="RU361169"/>
    </source>
</evidence>
<dbReference type="SUPFAM" id="SSF51126">
    <property type="entry name" value="Pectin lyase-like"/>
    <property type="match status" value="1"/>
</dbReference>
<feature type="active site" evidence="7">
    <location>
        <position position="744"/>
    </location>
</feature>
<reference evidence="11 12" key="1">
    <citation type="journal article" date="2011" name="Proc. Natl. Acad. Sci. U.S.A.">
        <title>Niche of harmful alga Aureococcus anophagefferens revealed through ecogenomics.</title>
        <authorList>
            <person name="Gobler C.J."/>
            <person name="Berry D.L."/>
            <person name="Dyhrman S.T."/>
            <person name="Wilhelm S.W."/>
            <person name="Salamov A."/>
            <person name="Lobanov A.V."/>
            <person name="Zhang Y."/>
            <person name="Collier J.L."/>
            <person name="Wurch L.L."/>
            <person name="Kustka A.B."/>
            <person name="Dill B.D."/>
            <person name="Shah M."/>
            <person name="VerBerkmoes N.C."/>
            <person name="Kuo A."/>
            <person name="Terry A."/>
            <person name="Pangilinan J."/>
            <person name="Lindquist E.A."/>
            <person name="Lucas S."/>
            <person name="Paulsen I.T."/>
            <person name="Hattenrath-Lehmann T.K."/>
            <person name="Talmage S.C."/>
            <person name="Walker E.A."/>
            <person name="Koch F."/>
            <person name="Burson A.M."/>
            <person name="Marcoval M.A."/>
            <person name="Tang Y.Z."/>
            <person name="Lecleir G.R."/>
            <person name="Coyne K.J."/>
            <person name="Berg G.M."/>
            <person name="Bertrand E.M."/>
            <person name="Saito M.A."/>
            <person name="Gladyshev V.N."/>
            <person name="Grigoriev I.V."/>
        </authorList>
    </citation>
    <scope>NUCLEOTIDE SEQUENCE [LARGE SCALE GENOMIC DNA]</scope>
    <source>
        <strain evidence="12">CCMP 1984</strain>
    </source>
</reference>
<dbReference type="EMBL" id="GL833129">
    <property type="protein sequence ID" value="EGB08035.1"/>
    <property type="molecule type" value="Genomic_DNA"/>
</dbReference>
<keyword evidence="9" id="KW-1133">Transmembrane helix</keyword>
<name>F0YAA8_AURAN</name>
<evidence type="ECO:0000259" key="10">
    <source>
        <dbReference type="PROSITE" id="PS50850"/>
    </source>
</evidence>
<dbReference type="PANTHER" id="PTHR31736">
    <property type="match status" value="1"/>
</dbReference>
<dbReference type="eggNOG" id="KOG1330">
    <property type="taxonomic scope" value="Eukaryota"/>
</dbReference>
<feature type="transmembrane region" description="Helical" evidence="9">
    <location>
        <begin position="223"/>
        <end position="241"/>
    </location>
</feature>
<dbReference type="SUPFAM" id="SSF103473">
    <property type="entry name" value="MFS general substrate transporter"/>
    <property type="match status" value="1"/>
</dbReference>
<proteinExistence type="inferred from homology"/>
<sequence>MSAPPAPRAAVVKRRITLAVLTLVNSTNFWQRNLLYALASVWPPNCLDTCEGATFVPICSSCGAASLGSESEDTCRACQECRIEEESEFYSLRDAACMSDAQYGLLASVSFTIMFAASGLVAGHLTDRLDARKLHAGAVLVWSLSSFVKVVSPNFKLLVCMRLIMGVAQGFNAPCSYPVIAYHFSMAERATANGMYSMGTYFGSALSTLSLIFAMWVGWRMTTTAAVVVGIFAAALLYLTVDRPPQRYGATDGSETMVKAIGNAVRYVRRTSRLAVLYGSTSLRMTATVSLWTYLPSYYARAFPRNEVAFSLIYASATLVCGALSSSVGGAIADRWAKTHSGAHGFLPAVGALLSIGPTAAMFYVPSFSASVCCLLVVILLSECWLGPCMGLLIKDVPPHMTGTQVALLLVCNQLLASLGPWAISLADDGSADIRRPILSVVVTCCLCSGVAFVGLGFMHGEETVAQQRPTYVVDDDHRSVTLLPGRDLINTETAALLANKTDPPDKYLRRFARRGANVSVSRHMALTIGDATHNVFDFGAAGDGETDDTAALQAAINACAKTGGLAVVPAGHTFVITSVTLNVSHTGLQIDGALKVADRDYYTAKAEGKDVIVITKGITDVAITGTDGLIDGGGAAWWPHKGDFRPHMVGSDRATRLLVHGVTFLNPPSHCLELSAAFVELSHVNIFAPPSTDAPVVSHNADAYDVHGAYAYVHDVNFTTGDDDVAFHANHTLVENSYFGTGHGASIGSLCDAWVTNVTVRNVVFHGTTAGCRIKTRPKCAGRVWDVLYENLTMTDVEMVFDISMFYDNDHPYPKDKKTTLKIEDVTFRDVTSANHKFSGSFYCDEDSPCERLTFDRVHLVTDDAWTCKQSRSGDACCSHSKGTATDVQPAGLTDCFAHSL</sequence>
<evidence type="ECO:0000256" key="7">
    <source>
        <dbReference type="PROSITE-ProRule" id="PRU10052"/>
    </source>
</evidence>
<dbReference type="Pfam" id="PF00295">
    <property type="entry name" value="Glyco_hydro_28"/>
    <property type="match status" value="1"/>
</dbReference>
<feature type="domain" description="Major facilitator superfamily (MFS) profile" evidence="10">
    <location>
        <begin position="17"/>
        <end position="464"/>
    </location>
</feature>
<dbReference type="GO" id="GO:0004650">
    <property type="term" value="F:polygalacturonase activity"/>
    <property type="evidence" value="ECO:0007669"/>
    <property type="project" value="InterPro"/>
</dbReference>
<evidence type="ECO:0000313" key="11">
    <source>
        <dbReference type="EMBL" id="EGB08035.1"/>
    </source>
</evidence>
<evidence type="ECO:0000256" key="6">
    <source>
        <dbReference type="ARBA" id="ARBA00023295"/>
    </source>
</evidence>
<evidence type="ECO:0000256" key="9">
    <source>
        <dbReference type="SAM" id="Phobius"/>
    </source>
</evidence>
<dbReference type="OrthoDB" id="3639251at2759"/>
<dbReference type="PANTHER" id="PTHR31736:SF19">
    <property type="entry name" value="PECTIN LYASE SUPERFAMILY PROTEIN-RELATED"/>
    <property type="match status" value="1"/>
</dbReference>
<evidence type="ECO:0000256" key="5">
    <source>
        <dbReference type="ARBA" id="ARBA00023180"/>
    </source>
</evidence>
<dbReference type="InterPro" id="IPR011050">
    <property type="entry name" value="Pectin_lyase_fold/virulence"/>
</dbReference>
<keyword evidence="12" id="KW-1185">Reference proteome</keyword>
<feature type="transmembrane region" description="Helical" evidence="9">
    <location>
        <begin position="406"/>
        <end position="426"/>
    </location>
</feature>
<dbReference type="InterPro" id="IPR011701">
    <property type="entry name" value="MFS"/>
</dbReference>
<keyword evidence="9" id="KW-0472">Membrane</keyword>
<protein>
    <recommendedName>
        <fullName evidence="10">Major facilitator superfamily (MFS) profile domain-containing protein</fullName>
    </recommendedName>
</protein>
<dbReference type="InterPro" id="IPR036259">
    <property type="entry name" value="MFS_trans_sf"/>
</dbReference>
<feature type="transmembrane region" description="Helical" evidence="9">
    <location>
        <begin position="103"/>
        <end position="122"/>
    </location>
</feature>
<keyword evidence="9" id="KW-0812">Transmembrane</keyword>
<evidence type="ECO:0000256" key="3">
    <source>
        <dbReference type="ARBA" id="ARBA00022801"/>
    </source>
</evidence>
<dbReference type="GeneID" id="20228360"/>
<feature type="transmembrane region" description="Helical" evidence="9">
    <location>
        <begin position="163"/>
        <end position="184"/>
    </location>
</feature>
<dbReference type="AlphaFoldDB" id="F0YAA8"/>
<dbReference type="PROSITE" id="PS00502">
    <property type="entry name" value="POLYGALACTURONASE"/>
    <property type="match status" value="1"/>
</dbReference>
<dbReference type="InterPro" id="IPR020846">
    <property type="entry name" value="MFS_dom"/>
</dbReference>
<keyword evidence="6 8" id="KW-0326">Glycosidase</keyword>
<dbReference type="InParanoid" id="F0YAA8"/>
<dbReference type="InterPro" id="IPR012334">
    <property type="entry name" value="Pectin_lyas_fold"/>
</dbReference>
<comment type="subcellular location">
    <subcellularLocation>
        <location evidence="1">Membrane</location>
        <topology evidence="1">Multi-pass membrane protein</topology>
    </subcellularLocation>
</comment>
<gene>
    <name evidence="11" type="ORF">AURANDRAFT_71712</name>
</gene>
<dbReference type="GO" id="GO:0022857">
    <property type="term" value="F:transmembrane transporter activity"/>
    <property type="evidence" value="ECO:0007669"/>
    <property type="project" value="InterPro"/>
</dbReference>
<dbReference type="KEGG" id="aaf:AURANDRAFT_71712"/>
<feature type="transmembrane region" description="Helical" evidence="9">
    <location>
        <begin position="196"/>
        <end position="217"/>
    </location>
</feature>
<organism evidence="12">
    <name type="scientific">Aureococcus anophagefferens</name>
    <name type="common">Harmful bloom alga</name>
    <dbReference type="NCBI Taxonomy" id="44056"/>
    <lineage>
        <taxon>Eukaryota</taxon>
        <taxon>Sar</taxon>
        <taxon>Stramenopiles</taxon>
        <taxon>Ochrophyta</taxon>
        <taxon>Pelagophyceae</taxon>
        <taxon>Pelagomonadales</taxon>
        <taxon>Pelagomonadaceae</taxon>
        <taxon>Aureococcus</taxon>
    </lineage>
</organism>
<dbReference type="GO" id="GO:0046576">
    <property type="term" value="F:rhamnogalacturonan alpha-L-rhamnopyranosyl-(1-&gt;4)-alpha-D-galactopyranosyluronide lyase activity"/>
    <property type="evidence" value="ECO:0007669"/>
    <property type="project" value="UniProtKB-ARBA"/>
</dbReference>
<dbReference type="Gene3D" id="2.160.20.10">
    <property type="entry name" value="Single-stranded right-handed beta-helix, Pectin lyase-like"/>
    <property type="match status" value="1"/>
</dbReference>
<feature type="transmembrane region" description="Helical" evidence="9">
    <location>
        <begin position="438"/>
        <end position="459"/>
    </location>
</feature>
<keyword evidence="5" id="KW-0325">Glycoprotein</keyword>
<dbReference type="GO" id="GO:0005975">
    <property type="term" value="P:carbohydrate metabolic process"/>
    <property type="evidence" value="ECO:0007669"/>
    <property type="project" value="InterPro"/>
</dbReference>
<dbReference type="Gene3D" id="1.20.1250.20">
    <property type="entry name" value="MFS general substrate transporter like domains"/>
    <property type="match status" value="2"/>
</dbReference>
<dbReference type="RefSeq" id="XP_009037397.1">
    <property type="nucleotide sequence ID" value="XM_009039149.1"/>
</dbReference>
<keyword evidence="4" id="KW-1015">Disulfide bond</keyword>
<evidence type="ECO:0000256" key="4">
    <source>
        <dbReference type="ARBA" id="ARBA00023157"/>
    </source>
</evidence>
<accession>F0YAA8</accession>